<evidence type="ECO:0000256" key="2">
    <source>
        <dbReference type="SAM" id="MobiDB-lite"/>
    </source>
</evidence>
<proteinExistence type="predicted"/>
<dbReference type="InterPro" id="IPR022385">
    <property type="entry name" value="Rhs_assc_core"/>
</dbReference>
<dbReference type="Pfam" id="PF25023">
    <property type="entry name" value="TEN_YD-shell"/>
    <property type="match status" value="1"/>
</dbReference>
<evidence type="ECO:0000313" key="4">
    <source>
        <dbReference type="EMBL" id="OWK38132.1"/>
    </source>
</evidence>
<feature type="domain" description="Teneurin-like YD-shell" evidence="3">
    <location>
        <begin position="611"/>
        <end position="881"/>
    </location>
</feature>
<sequence length="1412" mass="153210">MVYDLAGRVLAVGNPLNQRTTTLYDDAGQAIESTDPLLRVSTTAYDPAGRVIGTANPLNQWTYTDYDDAGEKIASIDPLNRITTTVYDLAGRVQATANPMNQRTTTVYDAAGQAIRSVDPLNRITTTGYDLASRPQVVVDPLTLRTTTLYDAAGQVRGKIDPLNRISTTVYDLAGRVAATGNPLNQRTTTLYDAAGQAYLSINPLWWTSVTTYDMAGRVIATANPMNQTTTKVYDAAGQVVVSIDPLSRVTTNVYDLAGRVVATANPMNQVTTRVYDAAGQAIQSTDPLGRMSATAYDPAGRVIGTANPLNQVTTNVYDDAGQKVASVDPLNRVSTNVYDPAGRTIATGNPLSQRTTTVYDAAGQTLATVNPLAYRTTYAYDLGGRKQRMTNARGYLTTFLYDNAGQDVGSIDPLNQETEYGYDLAGRKTLTVDARGIAVTYTYDAAGQQATEVRPSGVVTFSYDPTGRRTVVADPTGVTTTVYDAAGQVSGTAQPMSKTIAYTYDGAGRRLVLTDPDLKPTTYCYDAAGQLRVLTSPTGDATTFAFDPAGREICKHLGSGTRTSTAYDPAGEVYVIASQSGFGTALRRQTYTYDGAGRKAGMAELNTAVSTWTYDAAGQLTAESRSGPTPISVAHAYDEVGNRTSVADSATAPYATYYTYDAANQMITSAGYGGFTTYTYDAAGNQATQQTPTTTTYYTWDANHRLVQAEPPAGPVTYSYDGLGQQVLKETAAAAIRYVWDFAKVLQEADAGTGDTTQQYLSTDDEYGGLVSGFGPGGTGEQYYEFDAMGSTDELLDDTGSVLAQYEYRAFGLVTKTMGPAIAPFPWNGDLGYRWDPDVNLYFLRSRYYDPAAIRFLSEDPAGFDGGDTNLYRYAANDPVNNNDPTGKWLVIQTKDYKKWKDAGASMIELIPLDFFRSVVVARRTTDTHDAIAQAVRNLGFDEHDVQATMNALYGGDLKRAIDPSGDLEKHPLGNGNIEVHLLDKPVPYKKYKLERPLIFNQEALAEAYKYFDDNGVFKWSSYTDPQGKKAATFRVGDIEHRWYAGNDNPEVVNILLESLNRTPQATADQADVNAIKKFVDKHQAALQERFNQFSTTERIIKAMKYGAEDLPTELKHRVLETLNDPVFKVFATGYVVSHVAGFGEAADAFFLLLLLVKLAQDVAPTFENAVGFVDLAVNAKNEDDLKKSGQLFAKLLVTILEDVAAANGIGKLRERVGDKFEFPKLLPRKGTPSPNAPKSGQFRDAAGRLRNADGTFADDPLVAAAKEEAAAAKEAAARVSGERPSWRQSEIDVGKQLEGQGFEGQKSFLNGKEVPYGTKGSSRPEYYKPGTSVEVKNYEVTSAEGRNNLVKNVTDQAKERLGNLPSGTAQKVVLDVRGQKVSREVLDTLVEDIVKQSNGTLKNENITILR</sequence>
<accession>A0A225D9J6</accession>
<evidence type="ECO:0000256" key="1">
    <source>
        <dbReference type="ARBA" id="ARBA00022737"/>
    </source>
</evidence>
<keyword evidence="5" id="KW-1185">Reference proteome</keyword>
<reference evidence="5" key="1">
    <citation type="submission" date="2017-06" db="EMBL/GenBank/DDBJ databases">
        <title>Genome analysis of Fimbriiglobus ruber SP5, the first member of the order Planctomycetales with confirmed chitinolytic capability.</title>
        <authorList>
            <person name="Ravin N.V."/>
            <person name="Rakitin A.L."/>
            <person name="Ivanova A.A."/>
            <person name="Beletsky A.V."/>
            <person name="Kulichevskaya I.S."/>
            <person name="Mardanov A.V."/>
            <person name="Dedysh S.N."/>
        </authorList>
    </citation>
    <scope>NUCLEOTIDE SEQUENCE [LARGE SCALE GENOMIC DNA]</scope>
    <source>
        <strain evidence="5">SP5</strain>
    </source>
</reference>
<dbReference type="InterPro" id="IPR050708">
    <property type="entry name" value="T6SS_VgrG/RHS"/>
</dbReference>
<dbReference type="EMBL" id="NIDE01000014">
    <property type="protein sequence ID" value="OWK38132.1"/>
    <property type="molecule type" value="Genomic_DNA"/>
</dbReference>
<name>A0A225D9J6_9BACT</name>
<protein>
    <submittedName>
        <fullName evidence="4">YD repeat protein</fullName>
    </submittedName>
</protein>
<dbReference type="PANTHER" id="PTHR32305">
    <property type="match status" value="1"/>
</dbReference>
<dbReference type="InterPro" id="IPR031325">
    <property type="entry name" value="RHS_repeat"/>
</dbReference>
<keyword evidence="1" id="KW-0677">Repeat</keyword>
<organism evidence="4 5">
    <name type="scientific">Fimbriiglobus ruber</name>
    <dbReference type="NCBI Taxonomy" id="1908690"/>
    <lineage>
        <taxon>Bacteria</taxon>
        <taxon>Pseudomonadati</taxon>
        <taxon>Planctomycetota</taxon>
        <taxon>Planctomycetia</taxon>
        <taxon>Gemmatales</taxon>
        <taxon>Gemmataceae</taxon>
        <taxon>Fimbriiglobus</taxon>
    </lineage>
</organism>
<dbReference type="PANTHER" id="PTHR32305:SF15">
    <property type="entry name" value="PROTEIN RHSA-RELATED"/>
    <property type="match status" value="1"/>
</dbReference>
<dbReference type="SUPFAM" id="SSF101898">
    <property type="entry name" value="NHL repeat"/>
    <property type="match status" value="1"/>
</dbReference>
<dbReference type="NCBIfam" id="TIGR01643">
    <property type="entry name" value="YD_repeat_2x"/>
    <property type="match status" value="11"/>
</dbReference>
<dbReference type="NCBIfam" id="TIGR03696">
    <property type="entry name" value="Rhs_assc_core"/>
    <property type="match status" value="1"/>
</dbReference>
<dbReference type="InterPro" id="IPR056823">
    <property type="entry name" value="TEN-like_YD-shell"/>
</dbReference>
<feature type="region of interest" description="Disordered" evidence="2">
    <location>
        <begin position="1225"/>
        <end position="1244"/>
    </location>
</feature>
<dbReference type="InterPro" id="IPR006530">
    <property type="entry name" value="YD"/>
</dbReference>
<comment type="caution">
    <text evidence="4">The sequence shown here is derived from an EMBL/GenBank/DDBJ whole genome shotgun (WGS) entry which is preliminary data.</text>
</comment>
<evidence type="ECO:0000259" key="3">
    <source>
        <dbReference type="Pfam" id="PF25023"/>
    </source>
</evidence>
<dbReference type="Pfam" id="PF05593">
    <property type="entry name" value="RHS_repeat"/>
    <property type="match status" value="4"/>
</dbReference>
<dbReference type="Gene3D" id="2.180.10.10">
    <property type="entry name" value="RHS repeat-associated core"/>
    <property type="match status" value="2"/>
</dbReference>
<dbReference type="Proteomes" id="UP000214646">
    <property type="component" value="Unassembled WGS sequence"/>
</dbReference>
<gene>
    <name evidence="4" type="ORF">FRUB_07252</name>
</gene>
<evidence type="ECO:0000313" key="5">
    <source>
        <dbReference type="Proteomes" id="UP000214646"/>
    </source>
</evidence>